<dbReference type="Proteomes" id="UP001152622">
    <property type="component" value="Chromosome 3"/>
</dbReference>
<name>A0A9Q1J514_SYNKA</name>
<evidence type="ECO:0000256" key="1">
    <source>
        <dbReference type="SAM" id="Phobius"/>
    </source>
</evidence>
<comment type="caution">
    <text evidence="2">The sequence shown here is derived from an EMBL/GenBank/DDBJ whole genome shotgun (WGS) entry which is preliminary data.</text>
</comment>
<dbReference type="GO" id="GO:0005790">
    <property type="term" value="C:smooth endoplasmic reticulum"/>
    <property type="evidence" value="ECO:0007669"/>
    <property type="project" value="TreeGrafter"/>
</dbReference>
<dbReference type="GO" id="GO:0033017">
    <property type="term" value="C:sarcoplasmic reticulum membrane"/>
    <property type="evidence" value="ECO:0007669"/>
    <property type="project" value="TreeGrafter"/>
</dbReference>
<dbReference type="GO" id="GO:0042383">
    <property type="term" value="C:sarcolemma"/>
    <property type="evidence" value="ECO:0007669"/>
    <property type="project" value="TreeGrafter"/>
</dbReference>
<dbReference type="GO" id="GO:0034704">
    <property type="term" value="C:calcium channel complex"/>
    <property type="evidence" value="ECO:0007669"/>
    <property type="project" value="TreeGrafter"/>
</dbReference>
<feature type="transmembrane region" description="Helical" evidence="1">
    <location>
        <begin position="60"/>
        <end position="80"/>
    </location>
</feature>
<dbReference type="GO" id="GO:0014808">
    <property type="term" value="P:release of sequestered calcium ion into cytosol by sarcoplasmic reticulum"/>
    <property type="evidence" value="ECO:0007669"/>
    <property type="project" value="TreeGrafter"/>
</dbReference>
<keyword evidence="3" id="KW-1185">Reference proteome</keyword>
<dbReference type="EMBL" id="JAINUF010000003">
    <property type="protein sequence ID" value="KAJ8368687.1"/>
    <property type="molecule type" value="Genomic_DNA"/>
</dbReference>
<dbReference type="InterPro" id="IPR015925">
    <property type="entry name" value="Ryanodine_IP3_receptor"/>
</dbReference>
<dbReference type="GO" id="GO:0030018">
    <property type="term" value="C:Z disc"/>
    <property type="evidence" value="ECO:0007669"/>
    <property type="project" value="TreeGrafter"/>
</dbReference>
<keyword evidence="1" id="KW-1133">Transmembrane helix</keyword>
<keyword evidence="1" id="KW-0472">Membrane</keyword>
<keyword evidence="1" id="KW-0812">Transmembrane</keyword>
<protein>
    <submittedName>
        <fullName evidence="2">Uncharacterized protein</fullName>
    </submittedName>
</protein>
<organism evidence="2 3">
    <name type="scientific">Synaphobranchus kaupii</name>
    <name type="common">Kaup's arrowtooth eel</name>
    <dbReference type="NCBI Taxonomy" id="118154"/>
    <lineage>
        <taxon>Eukaryota</taxon>
        <taxon>Metazoa</taxon>
        <taxon>Chordata</taxon>
        <taxon>Craniata</taxon>
        <taxon>Vertebrata</taxon>
        <taxon>Euteleostomi</taxon>
        <taxon>Actinopterygii</taxon>
        <taxon>Neopterygii</taxon>
        <taxon>Teleostei</taxon>
        <taxon>Anguilliformes</taxon>
        <taxon>Synaphobranchidae</taxon>
        <taxon>Synaphobranchus</taxon>
    </lineage>
</organism>
<dbReference type="PANTHER" id="PTHR46399">
    <property type="entry name" value="B30.2/SPRY DOMAIN-CONTAINING PROTEIN"/>
    <property type="match status" value="1"/>
</dbReference>
<dbReference type="GO" id="GO:0005219">
    <property type="term" value="F:ryanodine-sensitive calcium-release channel activity"/>
    <property type="evidence" value="ECO:0007669"/>
    <property type="project" value="TreeGrafter"/>
</dbReference>
<evidence type="ECO:0000313" key="2">
    <source>
        <dbReference type="EMBL" id="KAJ8368687.1"/>
    </source>
</evidence>
<gene>
    <name evidence="2" type="ORF">SKAU_G00087150</name>
</gene>
<sequence length="224" mass="26271">MFYFKCQQPDTPAHSRSLQLLRNFWYWIFPNHSSFPNNCWDTFVKRKDHLLITIDIKYQIWKFVVIFTDNNFLYLVWYLVMSLLGHYNNFFFASQLLDIAMGVKTQRTILSSVTHNGKQLRMTMVGLLAVVVYLYTVVAFFCKFYNMSEDEDEPDMKCDDMMTYNRMKQTSKSHKPAEIVSTDVSVSDDVFAVRCTVSRISVGGAPGTEEKFSRDTCLTVQWRD</sequence>
<dbReference type="PANTHER" id="PTHR46399:SF10">
    <property type="entry name" value="RYANODINE RECEPTOR 1"/>
    <property type="match status" value="1"/>
</dbReference>
<accession>A0A9Q1J514</accession>
<evidence type="ECO:0000313" key="3">
    <source>
        <dbReference type="Proteomes" id="UP001152622"/>
    </source>
</evidence>
<dbReference type="GO" id="GO:0006941">
    <property type="term" value="P:striated muscle contraction"/>
    <property type="evidence" value="ECO:0007669"/>
    <property type="project" value="TreeGrafter"/>
</dbReference>
<dbReference type="AlphaFoldDB" id="A0A9Q1J514"/>
<dbReference type="OrthoDB" id="300855at2759"/>
<feature type="transmembrane region" description="Helical" evidence="1">
    <location>
        <begin position="124"/>
        <end position="146"/>
    </location>
</feature>
<reference evidence="2" key="1">
    <citation type="journal article" date="2023" name="Science">
        <title>Genome structures resolve the early diversification of teleost fishes.</title>
        <authorList>
            <person name="Parey E."/>
            <person name="Louis A."/>
            <person name="Montfort J."/>
            <person name="Bouchez O."/>
            <person name="Roques C."/>
            <person name="Iampietro C."/>
            <person name="Lluch J."/>
            <person name="Castinel A."/>
            <person name="Donnadieu C."/>
            <person name="Desvignes T."/>
            <person name="Floi Bucao C."/>
            <person name="Jouanno E."/>
            <person name="Wen M."/>
            <person name="Mejri S."/>
            <person name="Dirks R."/>
            <person name="Jansen H."/>
            <person name="Henkel C."/>
            <person name="Chen W.J."/>
            <person name="Zahm M."/>
            <person name="Cabau C."/>
            <person name="Klopp C."/>
            <person name="Thompson A.W."/>
            <person name="Robinson-Rechavi M."/>
            <person name="Braasch I."/>
            <person name="Lecointre G."/>
            <person name="Bobe J."/>
            <person name="Postlethwait J.H."/>
            <person name="Berthelot C."/>
            <person name="Roest Crollius H."/>
            <person name="Guiguen Y."/>
        </authorList>
    </citation>
    <scope>NUCLEOTIDE SEQUENCE</scope>
    <source>
        <strain evidence="2">WJC10195</strain>
    </source>
</reference>
<proteinExistence type="predicted"/>